<protein>
    <recommendedName>
        <fullName evidence="4">PAS domain-containing protein</fullName>
    </recommendedName>
</protein>
<reference evidence="2 3" key="1">
    <citation type="submission" date="2018-01" db="EMBL/GenBank/DDBJ databases">
        <title>Metagenomic assembled genomes from two thermal pools in the Uzon Caldera, Kamchatka, Russia.</title>
        <authorList>
            <person name="Wilkins L."/>
            <person name="Ettinger C."/>
        </authorList>
    </citation>
    <scope>NUCLEOTIDE SEQUENCE [LARGE SCALE GENOMIC DNA]</scope>
    <source>
        <strain evidence="2">ARK-04</strain>
    </source>
</reference>
<evidence type="ECO:0000313" key="3">
    <source>
        <dbReference type="Proteomes" id="UP000235619"/>
    </source>
</evidence>
<keyword evidence="1" id="KW-0472">Membrane</keyword>
<organism evidence="2 3">
    <name type="scientific">Thermodesulfobacterium geofontis</name>
    <dbReference type="NCBI Taxonomy" id="1295609"/>
    <lineage>
        <taxon>Bacteria</taxon>
        <taxon>Pseudomonadati</taxon>
        <taxon>Thermodesulfobacteriota</taxon>
        <taxon>Thermodesulfobacteria</taxon>
        <taxon>Thermodesulfobacteriales</taxon>
        <taxon>Thermodesulfobacteriaceae</taxon>
        <taxon>Thermodesulfobacterium</taxon>
    </lineage>
</organism>
<accession>A0A2N7QFZ5</accession>
<name>A0A2N7QFZ5_9BACT</name>
<sequence>MDLILILSIFLNLILGLALGFLIKKFISQKKLLKETEQERIFWEEAFYQLEFPVFIINKKREIFWQNKAFLNKFGYLKGGKIDLVLRKIKNYPWEIKRFSTPKEREIQILIDKFEEELFKKKLYFGAFLSFA</sequence>
<evidence type="ECO:0008006" key="4">
    <source>
        <dbReference type="Google" id="ProtNLM"/>
    </source>
</evidence>
<proteinExistence type="predicted"/>
<dbReference type="AlphaFoldDB" id="A0A2N7QFZ5"/>
<feature type="transmembrane region" description="Helical" evidence="1">
    <location>
        <begin position="6"/>
        <end position="23"/>
    </location>
</feature>
<comment type="caution">
    <text evidence="2">The sequence shown here is derived from an EMBL/GenBank/DDBJ whole genome shotgun (WGS) entry which is preliminary data.</text>
</comment>
<keyword evidence="1" id="KW-1133">Transmembrane helix</keyword>
<dbReference type="Proteomes" id="UP000235619">
    <property type="component" value="Unassembled WGS sequence"/>
</dbReference>
<dbReference type="EMBL" id="PNJD01000104">
    <property type="protein sequence ID" value="PMP97909.1"/>
    <property type="molecule type" value="Genomic_DNA"/>
</dbReference>
<keyword evidence="1" id="KW-0812">Transmembrane</keyword>
<gene>
    <name evidence="2" type="ORF">C0169_01635</name>
</gene>
<evidence type="ECO:0000256" key="1">
    <source>
        <dbReference type="SAM" id="Phobius"/>
    </source>
</evidence>
<evidence type="ECO:0000313" key="2">
    <source>
        <dbReference type="EMBL" id="PMP97909.1"/>
    </source>
</evidence>